<keyword evidence="2" id="KW-1133">Transmembrane helix</keyword>
<keyword evidence="2" id="KW-0812">Transmembrane</keyword>
<keyword evidence="2" id="KW-0472">Membrane</keyword>
<accession>A0A852YD14</accession>
<dbReference type="RefSeq" id="WP_179567024.1">
    <property type="nucleotide sequence ID" value="NZ_JACBZY010000001.1"/>
</dbReference>
<protein>
    <submittedName>
        <fullName evidence="3">Uncharacterized protein</fullName>
    </submittedName>
</protein>
<evidence type="ECO:0000256" key="1">
    <source>
        <dbReference type="SAM" id="MobiDB-lite"/>
    </source>
</evidence>
<feature type="region of interest" description="Disordered" evidence="1">
    <location>
        <begin position="1"/>
        <end position="20"/>
    </location>
</feature>
<evidence type="ECO:0000313" key="4">
    <source>
        <dbReference type="Proteomes" id="UP000553888"/>
    </source>
</evidence>
<proteinExistence type="predicted"/>
<sequence>MTPHSPRPSRTDRRVGVGSGIRHRAGRRAALVTGAAALAAASLLLAGCSTLMDSMHKVHSESFDDHVEAAKGWIGVQLPEWIPASATDIRNVATDDETNAVIAAKGGDLPSWCLEMPRQGLPFDTRFGKIGLPDRVQRCGDYEIVDQDGEWIGWYSAREPGAKPSAGAVPVSHLSGSPSPSGSAGGSFSGDAPSGSASPETANG</sequence>
<name>A0A852YD14_9MICO</name>
<evidence type="ECO:0000313" key="3">
    <source>
        <dbReference type="EMBL" id="NYG99061.1"/>
    </source>
</evidence>
<organism evidence="3 4">
    <name type="scientific">Schumannella luteola</name>
    <dbReference type="NCBI Taxonomy" id="472059"/>
    <lineage>
        <taxon>Bacteria</taxon>
        <taxon>Bacillati</taxon>
        <taxon>Actinomycetota</taxon>
        <taxon>Actinomycetes</taxon>
        <taxon>Micrococcales</taxon>
        <taxon>Microbacteriaceae</taxon>
        <taxon>Schumannella</taxon>
    </lineage>
</organism>
<feature type="transmembrane region" description="Helical" evidence="2">
    <location>
        <begin position="29"/>
        <end position="52"/>
    </location>
</feature>
<dbReference type="EMBL" id="JACBZY010000001">
    <property type="protein sequence ID" value="NYG99061.1"/>
    <property type="molecule type" value="Genomic_DNA"/>
</dbReference>
<dbReference type="AlphaFoldDB" id="A0A852YD14"/>
<reference evidence="3 4" key="1">
    <citation type="submission" date="2020-07" db="EMBL/GenBank/DDBJ databases">
        <title>Sequencing the genomes of 1000 actinobacteria strains.</title>
        <authorList>
            <person name="Klenk H.-P."/>
        </authorList>
    </citation>
    <scope>NUCLEOTIDE SEQUENCE [LARGE SCALE GENOMIC DNA]</scope>
    <source>
        <strain evidence="3 4">DSM 23141</strain>
    </source>
</reference>
<evidence type="ECO:0000256" key="2">
    <source>
        <dbReference type="SAM" id="Phobius"/>
    </source>
</evidence>
<dbReference type="Proteomes" id="UP000553888">
    <property type="component" value="Unassembled WGS sequence"/>
</dbReference>
<feature type="region of interest" description="Disordered" evidence="1">
    <location>
        <begin position="162"/>
        <end position="204"/>
    </location>
</feature>
<gene>
    <name evidence="3" type="ORF">BJ979_001687</name>
</gene>
<feature type="compositionally biased region" description="Low complexity" evidence="1">
    <location>
        <begin position="189"/>
        <end position="204"/>
    </location>
</feature>
<keyword evidence="4" id="KW-1185">Reference proteome</keyword>
<comment type="caution">
    <text evidence="3">The sequence shown here is derived from an EMBL/GenBank/DDBJ whole genome shotgun (WGS) entry which is preliminary data.</text>
</comment>